<feature type="domain" description="HTH tetR-type" evidence="3">
    <location>
        <begin position="4"/>
        <end position="64"/>
    </location>
</feature>
<evidence type="ECO:0000256" key="2">
    <source>
        <dbReference type="PROSITE-ProRule" id="PRU00335"/>
    </source>
</evidence>
<dbReference type="AlphaFoldDB" id="A0A3S5Y8Q3"/>
<dbReference type="GO" id="GO:0003677">
    <property type="term" value="F:DNA binding"/>
    <property type="evidence" value="ECO:0007669"/>
    <property type="project" value="UniProtKB-UniRule"/>
</dbReference>
<dbReference type="SUPFAM" id="SSF46689">
    <property type="entry name" value="Homeodomain-like"/>
    <property type="match status" value="1"/>
</dbReference>
<organism evidence="4">
    <name type="scientific">Rhodococcus hoagii (strain 103S)</name>
    <name type="common">Rhodococcus equi</name>
    <dbReference type="NCBI Taxonomy" id="685727"/>
    <lineage>
        <taxon>Bacteria</taxon>
        <taxon>Bacillati</taxon>
        <taxon>Actinomycetota</taxon>
        <taxon>Actinomycetes</taxon>
        <taxon>Mycobacteriales</taxon>
        <taxon>Nocardiaceae</taxon>
        <taxon>Prescottella</taxon>
    </lineage>
</organism>
<evidence type="ECO:0000313" key="4">
    <source>
        <dbReference type="EMBL" id="CBH48940.1"/>
    </source>
</evidence>
<keyword evidence="1 2" id="KW-0238">DNA-binding</keyword>
<dbReference type="InterPro" id="IPR036271">
    <property type="entry name" value="Tet_transcr_reg_TetR-rel_C_sf"/>
</dbReference>
<protein>
    <submittedName>
        <fullName evidence="4">TetR family transcriptional regulator</fullName>
    </submittedName>
</protein>
<dbReference type="InterPro" id="IPR041583">
    <property type="entry name" value="TetR_C_31"/>
</dbReference>
<dbReference type="Pfam" id="PF17940">
    <property type="entry name" value="TetR_C_31"/>
    <property type="match status" value="1"/>
</dbReference>
<evidence type="ECO:0000256" key="1">
    <source>
        <dbReference type="ARBA" id="ARBA00023125"/>
    </source>
</evidence>
<dbReference type="SUPFAM" id="SSF48498">
    <property type="entry name" value="Tetracyclin repressor-like, C-terminal domain"/>
    <property type="match status" value="1"/>
</dbReference>
<reference evidence="4" key="1">
    <citation type="journal article" date="2010" name="PLoS Genet.">
        <title>The genome of a pathogenic rhodococcus: cooptive virulence underpinned by key gene acquisitions.</title>
        <authorList>
            <person name="Letek M."/>
            <person name="Gonzalez P."/>
            <person name="Macarthur I."/>
            <person name="Rodriguez H."/>
            <person name="Freeman T.C."/>
            <person name="Valero-Rello A."/>
            <person name="Blanco M."/>
            <person name="Buckley T."/>
            <person name="Cherevach I."/>
            <person name="Fahey R."/>
            <person name="Hapeshi A."/>
            <person name="Holdstock J."/>
            <person name="Leadon D."/>
            <person name="Navas J."/>
            <person name="Ocampo A."/>
            <person name="Quail M.A."/>
            <person name="Sanders M."/>
            <person name="Scortti M.M."/>
            <person name="Prescott J.F."/>
            <person name="Fogarty U."/>
            <person name="Meijer W.G."/>
            <person name="Parkhill J."/>
            <person name="Bentley S.D."/>
            <person name="Vazquez-Boland J.A."/>
        </authorList>
    </citation>
    <scope>NUCLEOTIDE SEQUENCE [LARGE SCALE GENOMIC DNA]</scope>
    <source>
        <strain evidence="4 5">103S</strain>
    </source>
</reference>
<dbReference type="PROSITE" id="PS50977">
    <property type="entry name" value="HTH_TETR_2"/>
    <property type="match status" value="1"/>
</dbReference>
<dbReference type="InterPro" id="IPR001647">
    <property type="entry name" value="HTH_TetR"/>
</dbReference>
<dbReference type="Pfam" id="PF00440">
    <property type="entry name" value="TetR_N"/>
    <property type="match status" value="1"/>
</dbReference>
<dbReference type="RefSeq" id="WP_013416466.1">
    <property type="nucleotide sequence ID" value="NC_014659.1"/>
</dbReference>
<evidence type="ECO:0000259" key="3">
    <source>
        <dbReference type="PROSITE" id="PS50977"/>
    </source>
</evidence>
<dbReference type="Proteomes" id="UP001154400">
    <property type="component" value="Chromosome"/>
</dbReference>
<dbReference type="Gene3D" id="1.10.357.10">
    <property type="entry name" value="Tetracycline Repressor, domain 2"/>
    <property type="match status" value="1"/>
</dbReference>
<dbReference type="InterPro" id="IPR009057">
    <property type="entry name" value="Homeodomain-like_sf"/>
</dbReference>
<dbReference type="KEGG" id="req:REQ_29230"/>
<feature type="DNA-binding region" description="H-T-H motif" evidence="2">
    <location>
        <begin position="27"/>
        <end position="46"/>
    </location>
</feature>
<dbReference type="PRINTS" id="PR00455">
    <property type="entry name" value="HTHTETR"/>
</dbReference>
<sequence>MGATAVRDRILAAALQIVGTEGVPALTNRRIAAEAGVALGSITYHFATQSELLHAALTGFVAEETARLREIAESYRDNGISLEDAAAVTERVAHDLGFSAERIAPFELYIQAGRDPALQAAATACFAAYDELTVTILTALDIPDPQSLAATLVAVVAGLQLRRLATGDGGQEISVAVLQLIRGAFLPAP</sequence>
<evidence type="ECO:0000313" key="5">
    <source>
        <dbReference type="Proteomes" id="UP000006892"/>
    </source>
</evidence>
<accession>A0A3S5Y8Q3</accession>
<name>A0A3S5Y8Q3_RHOH1</name>
<dbReference type="EMBL" id="FN563149">
    <property type="protein sequence ID" value="CBH48940.1"/>
    <property type="molecule type" value="Genomic_DNA"/>
</dbReference>
<proteinExistence type="predicted"/>
<gene>
    <name evidence="4" type="ordered locus">REQ_29230</name>
</gene>